<dbReference type="GO" id="GO:0000155">
    <property type="term" value="F:phosphorelay sensor kinase activity"/>
    <property type="evidence" value="ECO:0007669"/>
    <property type="project" value="InterPro"/>
</dbReference>
<feature type="transmembrane region" description="Helical" evidence="14">
    <location>
        <begin position="12"/>
        <end position="37"/>
    </location>
</feature>
<dbReference type="PROSITE" id="PS50109">
    <property type="entry name" value="HIS_KIN"/>
    <property type="match status" value="1"/>
</dbReference>
<keyword evidence="17" id="KW-1185">Reference proteome</keyword>
<dbReference type="SUPFAM" id="SSF55785">
    <property type="entry name" value="PYP-like sensor domain (PAS domain)"/>
    <property type="match status" value="1"/>
</dbReference>
<dbReference type="Pfam" id="PF17203">
    <property type="entry name" value="sCache_3_2"/>
    <property type="match status" value="1"/>
</dbReference>
<dbReference type="SMART" id="SM00387">
    <property type="entry name" value="HATPase_c"/>
    <property type="match status" value="1"/>
</dbReference>
<keyword evidence="5" id="KW-0597">Phosphoprotein</keyword>
<organism evidence="16 17">
    <name type="scientific">Nocardioides pocheonensis</name>
    <dbReference type="NCBI Taxonomy" id="661485"/>
    <lineage>
        <taxon>Bacteria</taxon>
        <taxon>Bacillati</taxon>
        <taxon>Actinomycetota</taxon>
        <taxon>Actinomycetes</taxon>
        <taxon>Propionibacteriales</taxon>
        <taxon>Nocardioidaceae</taxon>
        <taxon>Nocardioides</taxon>
    </lineage>
</organism>
<dbReference type="InterPro" id="IPR005467">
    <property type="entry name" value="His_kinase_dom"/>
</dbReference>
<dbReference type="EC" id="2.7.13.3" evidence="3"/>
<dbReference type="Gene3D" id="3.30.565.10">
    <property type="entry name" value="Histidine kinase-like ATPase, C-terminal domain"/>
    <property type="match status" value="1"/>
</dbReference>
<dbReference type="Pfam" id="PF02518">
    <property type="entry name" value="HATPase_c"/>
    <property type="match status" value="1"/>
</dbReference>
<evidence type="ECO:0000256" key="10">
    <source>
        <dbReference type="ARBA" id="ARBA00022840"/>
    </source>
</evidence>
<dbReference type="InterPro" id="IPR035965">
    <property type="entry name" value="PAS-like_dom_sf"/>
</dbReference>
<keyword evidence="7 14" id="KW-0812">Transmembrane</keyword>
<name>A0A3N0GPV2_9ACTN</name>
<dbReference type="PRINTS" id="PR00344">
    <property type="entry name" value="BCTRLSENSOR"/>
</dbReference>
<dbReference type="InterPro" id="IPR036890">
    <property type="entry name" value="HATPase_C_sf"/>
</dbReference>
<evidence type="ECO:0000256" key="8">
    <source>
        <dbReference type="ARBA" id="ARBA00022741"/>
    </source>
</evidence>
<keyword evidence="6" id="KW-0808">Transferase</keyword>
<gene>
    <name evidence="16" type="ORF">EFL26_14770</name>
</gene>
<dbReference type="EMBL" id="RJSF01000040">
    <property type="protein sequence ID" value="RNM14182.1"/>
    <property type="molecule type" value="Genomic_DNA"/>
</dbReference>
<dbReference type="Gene3D" id="3.30.450.20">
    <property type="entry name" value="PAS domain"/>
    <property type="match status" value="2"/>
</dbReference>
<evidence type="ECO:0000259" key="15">
    <source>
        <dbReference type="PROSITE" id="PS50109"/>
    </source>
</evidence>
<dbReference type="RefSeq" id="WP_123223590.1">
    <property type="nucleotide sequence ID" value="NZ_RJSF01000040.1"/>
</dbReference>
<evidence type="ECO:0000256" key="1">
    <source>
        <dbReference type="ARBA" id="ARBA00000085"/>
    </source>
</evidence>
<evidence type="ECO:0000313" key="17">
    <source>
        <dbReference type="Proteomes" id="UP000279994"/>
    </source>
</evidence>
<dbReference type="OrthoDB" id="9792686at2"/>
<sequence>MRRSAPGRESSVARQVLVLQVLMVLVVVVVAVGLATYNARRDSRDHARDQAVAVAESVADSPVVRTTLAGGGPCDVLQPYAEAVRQDTHVDFVVVMRLDRTRCTHPNPKEIGGHFIGDLGSAPRGGIFTQEYTGTLGPSERAVVPVRASETDRTVVAMVSVGIKLDQIDSRLRRSLAGIGLAALAVLALGVGGAGLINRRLRRQTHGMGEREITRMYEYYRAVLHAVREGLLLLDSEGRVQLANDEARRLLSLPDDVLGRPVTDLGLPPGLVAAVTGDTAEADDIYVTGDHVLVVSSSPAFWGGKDVGAVVTLRDRTELIDVTGELDVVRGLSESLRSQNHEAANRLHTVVSLIEMGRPEDAVAFATEELHVAQQLTDQVVGAVEEPVLAALLLGKTAQAAERGIDLSVHGELRAGRLPVEPRDLVTVVGNLLDNAMDAVAGLEDRRVEVRLSGDDHLVTVVVGDSGPGIPPDDAEHVLERGWTTKTSGSGIGLALVGQVARRSGGTVDVGTSPLGGARFTVTLGSEALAPERPAAVRGTP</sequence>
<dbReference type="CDD" id="cd00130">
    <property type="entry name" value="PAS"/>
    <property type="match status" value="1"/>
</dbReference>
<keyword evidence="9 16" id="KW-0418">Kinase</keyword>
<keyword evidence="11 14" id="KW-1133">Transmembrane helix</keyword>
<evidence type="ECO:0000256" key="12">
    <source>
        <dbReference type="ARBA" id="ARBA00023012"/>
    </source>
</evidence>
<evidence type="ECO:0000256" key="9">
    <source>
        <dbReference type="ARBA" id="ARBA00022777"/>
    </source>
</evidence>
<reference evidence="16 17" key="1">
    <citation type="submission" date="2018-11" db="EMBL/GenBank/DDBJ databases">
        <authorList>
            <person name="Li F."/>
        </authorList>
    </citation>
    <scope>NUCLEOTIDE SEQUENCE [LARGE SCALE GENOMIC DNA]</scope>
    <source>
        <strain evidence="16 17">Gsoil 818</strain>
    </source>
</reference>
<evidence type="ECO:0000256" key="14">
    <source>
        <dbReference type="SAM" id="Phobius"/>
    </source>
</evidence>
<dbReference type="InterPro" id="IPR003594">
    <property type="entry name" value="HATPase_dom"/>
</dbReference>
<dbReference type="PANTHER" id="PTHR43547">
    <property type="entry name" value="TWO-COMPONENT HISTIDINE KINASE"/>
    <property type="match status" value="1"/>
</dbReference>
<dbReference type="InterPro" id="IPR033463">
    <property type="entry name" value="sCache_3"/>
</dbReference>
<evidence type="ECO:0000256" key="11">
    <source>
        <dbReference type="ARBA" id="ARBA00022989"/>
    </source>
</evidence>
<evidence type="ECO:0000256" key="6">
    <source>
        <dbReference type="ARBA" id="ARBA00022679"/>
    </source>
</evidence>
<comment type="catalytic activity">
    <reaction evidence="1">
        <text>ATP + protein L-histidine = ADP + protein N-phospho-L-histidine.</text>
        <dbReference type="EC" id="2.7.13.3"/>
    </reaction>
</comment>
<evidence type="ECO:0000313" key="16">
    <source>
        <dbReference type="EMBL" id="RNM14182.1"/>
    </source>
</evidence>
<dbReference type="Proteomes" id="UP000279994">
    <property type="component" value="Unassembled WGS sequence"/>
</dbReference>
<feature type="domain" description="Histidine kinase" evidence="15">
    <location>
        <begin position="310"/>
        <end position="528"/>
    </location>
</feature>
<dbReference type="InterPro" id="IPR029151">
    <property type="entry name" value="Sensor-like_sf"/>
</dbReference>
<keyword evidence="13 14" id="KW-0472">Membrane</keyword>
<proteinExistence type="predicted"/>
<feature type="transmembrane region" description="Helical" evidence="14">
    <location>
        <begin position="176"/>
        <end position="197"/>
    </location>
</feature>
<keyword evidence="4" id="KW-1003">Cell membrane</keyword>
<evidence type="ECO:0000256" key="4">
    <source>
        <dbReference type="ARBA" id="ARBA00022475"/>
    </source>
</evidence>
<evidence type="ECO:0000256" key="7">
    <source>
        <dbReference type="ARBA" id="ARBA00022692"/>
    </source>
</evidence>
<evidence type="ECO:0000256" key="5">
    <source>
        <dbReference type="ARBA" id="ARBA00022553"/>
    </source>
</evidence>
<keyword evidence="8" id="KW-0547">Nucleotide-binding</keyword>
<comment type="caution">
    <text evidence="16">The sequence shown here is derived from an EMBL/GenBank/DDBJ whole genome shotgun (WGS) entry which is preliminary data.</text>
</comment>
<dbReference type="PANTHER" id="PTHR43547:SF10">
    <property type="entry name" value="SENSOR HISTIDINE KINASE DCUS"/>
    <property type="match status" value="1"/>
</dbReference>
<dbReference type="InterPro" id="IPR000014">
    <property type="entry name" value="PAS"/>
</dbReference>
<dbReference type="SUPFAM" id="SSF103190">
    <property type="entry name" value="Sensory domain-like"/>
    <property type="match status" value="1"/>
</dbReference>
<keyword evidence="10" id="KW-0067">ATP-binding</keyword>
<dbReference type="AlphaFoldDB" id="A0A3N0GPV2"/>
<comment type="subcellular location">
    <subcellularLocation>
        <location evidence="2">Cell membrane</location>
        <topology evidence="2">Multi-pass membrane protein</topology>
    </subcellularLocation>
</comment>
<evidence type="ECO:0000256" key="2">
    <source>
        <dbReference type="ARBA" id="ARBA00004651"/>
    </source>
</evidence>
<protein>
    <recommendedName>
        <fullName evidence="3">histidine kinase</fullName>
        <ecNumber evidence="3">2.7.13.3</ecNumber>
    </recommendedName>
</protein>
<dbReference type="SUPFAM" id="SSF55890">
    <property type="entry name" value="Sporulation response regulatory protein Spo0B"/>
    <property type="match status" value="1"/>
</dbReference>
<dbReference type="InterPro" id="IPR016120">
    <property type="entry name" value="Sig_transdc_His_kin_SpoOB"/>
</dbReference>
<dbReference type="GO" id="GO:0005886">
    <property type="term" value="C:plasma membrane"/>
    <property type="evidence" value="ECO:0007669"/>
    <property type="project" value="UniProtKB-SubCell"/>
</dbReference>
<keyword evidence="12" id="KW-0902">Two-component regulatory system</keyword>
<dbReference type="Pfam" id="PF13188">
    <property type="entry name" value="PAS_8"/>
    <property type="match status" value="1"/>
</dbReference>
<dbReference type="SUPFAM" id="SSF55874">
    <property type="entry name" value="ATPase domain of HSP90 chaperone/DNA topoisomerase II/histidine kinase"/>
    <property type="match status" value="1"/>
</dbReference>
<dbReference type="InterPro" id="IPR004358">
    <property type="entry name" value="Sig_transdc_His_kin-like_C"/>
</dbReference>
<dbReference type="GO" id="GO:0005524">
    <property type="term" value="F:ATP binding"/>
    <property type="evidence" value="ECO:0007669"/>
    <property type="project" value="UniProtKB-KW"/>
</dbReference>
<evidence type="ECO:0000256" key="3">
    <source>
        <dbReference type="ARBA" id="ARBA00012438"/>
    </source>
</evidence>
<accession>A0A3N0GPV2</accession>
<evidence type="ECO:0000256" key="13">
    <source>
        <dbReference type="ARBA" id="ARBA00023136"/>
    </source>
</evidence>
<dbReference type="SMART" id="SM00091">
    <property type="entry name" value="PAS"/>
    <property type="match status" value="1"/>
</dbReference>